<organism evidence="7 8">
    <name type="scientific">Tetraparma gracilis</name>
    <dbReference type="NCBI Taxonomy" id="2962635"/>
    <lineage>
        <taxon>Eukaryota</taxon>
        <taxon>Sar</taxon>
        <taxon>Stramenopiles</taxon>
        <taxon>Ochrophyta</taxon>
        <taxon>Bolidophyceae</taxon>
        <taxon>Parmales</taxon>
        <taxon>Triparmaceae</taxon>
        <taxon>Tetraparma</taxon>
    </lineage>
</organism>
<feature type="transmembrane region" description="Helical" evidence="6">
    <location>
        <begin position="100"/>
        <end position="122"/>
    </location>
</feature>
<dbReference type="PANTHER" id="PTHR10057:SF0">
    <property type="entry name" value="TRANSLOCATOR PROTEIN"/>
    <property type="match status" value="1"/>
</dbReference>
<evidence type="ECO:0000256" key="3">
    <source>
        <dbReference type="ARBA" id="ARBA00022692"/>
    </source>
</evidence>
<dbReference type="Pfam" id="PF03073">
    <property type="entry name" value="TspO_MBR"/>
    <property type="match status" value="1"/>
</dbReference>
<accession>A0ABQ6MDM0</accession>
<dbReference type="CDD" id="cd15904">
    <property type="entry name" value="TSPO_MBR"/>
    <property type="match status" value="1"/>
</dbReference>
<dbReference type="InterPro" id="IPR004307">
    <property type="entry name" value="TspO_MBR"/>
</dbReference>
<evidence type="ECO:0000256" key="4">
    <source>
        <dbReference type="ARBA" id="ARBA00022989"/>
    </source>
</evidence>
<evidence type="ECO:0000256" key="2">
    <source>
        <dbReference type="ARBA" id="ARBA00007524"/>
    </source>
</evidence>
<keyword evidence="3 6" id="KW-0812">Transmembrane</keyword>
<comment type="similarity">
    <text evidence="2">Belongs to the TspO/BZRP family.</text>
</comment>
<reference evidence="7 8" key="1">
    <citation type="journal article" date="2023" name="Commun. Biol.">
        <title>Genome analysis of Parmales, the sister group of diatoms, reveals the evolutionary specialization of diatoms from phago-mixotrophs to photoautotrophs.</title>
        <authorList>
            <person name="Ban H."/>
            <person name="Sato S."/>
            <person name="Yoshikawa S."/>
            <person name="Yamada K."/>
            <person name="Nakamura Y."/>
            <person name="Ichinomiya M."/>
            <person name="Sato N."/>
            <person name="Blanc-Mathieu R."/>
            <person name="Endo H."/>
            <person name="Kuwata A."/>
            <person name="Ogata H."/>
        </authorList>
    </citation>
    <scope>NUCLEOTIDE SEQUENCE [LARGE SCALE GENOMIC DNA]</scope>
</reference>
<protein>
    <recommendedName>
        <fullName evidence="9">Peripheral-type benzodiazepine receptor</fullName>
    </recommendedName>
</protein>
<evidence type="ECO:0000313" key="7">
    <source>
        <dbReference type="EMBL" id="GMI24148.1"/>
    </source>
</evidence>
<keyword evidence="5 6" id="KW-0472">Membrane</keyword>
<evidence type="ECO:0000256" key="5">
    <source>
        <dbReference type="ARBA" id="ARBA00023136"/>
    </source>
</evidence>
<keyword evidence="4 6" id="KW-1133">Transmembrane helix</keyword>
<proteinExistence type="inferred from homology"/>
<evidence type="ECO:0000313" key="8">
    <source>
        <dbReference type="Proteomes" id="UP001165060"/>
    </source>
</evidence>
<dbReference type="InterPro" id="IPR038330">
    <property type="entry name" value="TspO/MBR-related_sf"/>
</dbReference>
<evidence type="ECO:0008006" key="9">
    <source>
        <dbReference type="Google" id="ProtNLM"/>
    </source>
</evidence>
<dbReference type="PANTHER" id="PTHR10057">
    <property type="entry name" value="PERIPHERAL-TYPE BENZODIAZEPINE RECEPTOR"/>
    <property type="match status" value="1"/>
</dbReference>
<sequence length="182" mass="19756">ATGSWYRRINLPPFTPPDRVFAPAWTALYAMLGVSSSLYLRAAGWRWPLKLFAAHYLLNVLWAPVFFGLRRPRLAHCLNFALLASLLALLPPFYGADPRAAYLLLPYGGWLLFATRLSGAVCRLNPTANGRSNISLQADLCELRGVAGRLADGVYEGGLGGEDLEVVRGTLGQLAEVVGGGR</sequence>
<feature type="non-terminal residue" evidence="7">
    <location>
        <position position="1"/>
    </location>
</feature>
<comment type="subcellular location">
    <subcellularLocation>
        <location evidence="1">Membrane</location>
        <topology evidence="1">Multi-pass membrane protein</topology>
    </subcellularLocation>
</comment>
<feature type="transmembrane region" description="Helical" evidence="6">
    <location>
        <begin position="52"/>
        <end position="69"/>
    </location>
</feature>
<feature type="transmembrane region" description="Helical" evidence="6">
    <location>
        <begin position="76"/>
        <end position="94"/>
    </location>
</feature>
<dbReference type="Gene3D" id="1.20.1260.100">
    <property type="entry name" value="TspO/MBR protein"/>
    <property type="match status" value="1"/>
</dbReference>
<feature type="transmembrane region" description="Helical" evidence="6">
    <location>
        <begin position="20"/>
        <end position="40"/>
    </location>
</feature>
<name>A0ABQ6MDM0_9STRA</name>
<evidence type="ECO:0000256" key="1">
    <source>
        <dbReference type="ARBA" id="ARBA00004141"/>
    </source>
</evidence>
<comment type="caution">
    <text evidence="7">The sequence shown here is derived from an EMBL/GenBank/DDBJ whole genome shotgun (WGS) entry which is preliminary data.</text>
</comment>
<dbReference type="Proteomes" id="UP001165060">
    <property type="component" value="Unassembled WGS sequence"/>
</dbReference>
<keyword evidence="8" id="KW-1185">Reference proteome</keyword>
<gene>
    <name evidence="7" type="ORF">TeGR_g12563</name>
</gene>
<evidence type="ECO:0000256" key="6">
    <source>
        <dbReference type="SAM" id="Phobius"/>
    </source>
</evidence>
<dbReference type="EMBL" id="BRYB01002696">
    <property type="protein sequence ID" value="GMI24148.1"/>
    <property type="molecule type" value="Genomic_DNA"/>
</dbReference>